<dbReference type="InterPro" id="IPR036259">
    <property type="entry name" value="MFS_trans_sf"/>
</dbReference>
<dbReference type="InterPro" id="IPR011701">
    <property type="entry name" value="MFS"/>
</dbReference>
<dbReference type="AlphaFoldDB" id="A0A1H1AHK6"/>
<sequence length="397" mass="40190">MTRDLRTAHIGAILTFVLAGLLCGTLTVRIPALSNTLNLSGSSVGAVLFAWGSGALVSMQAMRRVTAHTGSRAVLTAGGPLCAAALVLVAHAPDLPLLLTASVLFGLAFGAVDIAMNAQGSLIEQTARRPLMNGMHAGWCVGAMTAGLLGSALIAAGLPYSTHLTAVGLSVLPLMVLVSRTYLPEPRRENRAREGRAARRLPRAVYLLGAIAFCAFMVEGVVADWNGLFLRDQLGASEAVAALGYPVFEVGMLLGRLAGDRLRVRFGARALLVASGAATAVTFAGVLIAPLPALALAGLLLVGASVAMTSPLAISLAGAATPVPGPAIAQTVAIGYAGLLLGPVAVGGLADGLSLRAALGIAVVLGTLIAVTAWLLPRHGARTALAVPAPRELQEAA</sequence>
<comment type="subcellular location">
    <subcellularLocation>
        <location evidence="1">Cell membrane</location>
        <topology evidence="1">Multi-pass membrane protein</topology>
    </subcellularLocation>
</comment>
<feature type="transmembrane region" description="Helical" evidence="5">
    <location>
        <begin position="44"/>
        <end position="61"/>
    </location>
</feature>
<dbReference type="SUPFAM" id="SSF103473">
    <property type="entry name" value="MFS general substrate transporter"/>
    <property type="match status" value="1"/>
</dbReference>
<evidence type="ECO:0000256" key="2">
    <source>
        <dbReference type="ARBA" id="ARBA00022692"/>
    </source>
</evidence>
<feature type="transmembrane region" description="Helical" evidence="5">
    <location>
        <begin position="73"/>
        <end position="91"/>
    </location>
</feature>
<accession>A0A1H1AHK6</accession>
<feature type="transmembrane region" description="Helical" evidence="5">
    <location>
        <begin position="355"/>
        <end position="376"/>
    </location>
</feature>
<dbReference type="GO" id="GO:0005886">
    <property type="term" value="C:plasma membrane"/>
    <property type="evidence" value="ECO:0007669"/>
    <property type="project" value="UniProtKB-SubCell"/>
</dbReference>
<dbReference type="STRING" id="35622.SAMN04489764_0501"/>
<protein>
    <submittedName>
        <fullName evidence="7">Fucose permease</fullName>
    </submittedName>
</protein>
<gene>
    <name evidence="7" type="ORF">SAMN04489764_0501</name>
</gene>
<evidence type="ECO:0000313" key="7">
    <source>
        <dbReference type="EMBL" id="SDQ39233.1"/>
    </source>
</evidence>
<evidence type="ECO:0000313" key="8">
    <source>
        <dbReference type="Proteomes" id="UP000217103"/>
    </source>
</evidence>
<feature type="transmembrane region" description="Helical" evidence="5">
    <location>
        <begin position="137"/>
        <end position="158"/>
    </location>
</feature>
<dbReference type="InterPro" id="IPR020846">
    <property type="entry name" value="MFS_dom"/>
</dbReference>
<dbReference type="Gene3D" id="1.20.1250.20">
    <property type="entry name" value="MFS general substrate transporter like domains"/>
    <property type="match status" value="2"/>
</dbReference>
<proteinExistence type="predicted"/>
<dbReference type="PANTHER" id="PTHR23514">
    <property type="entry name" value="BYPASS OF STOP CODON PROTEIN 6"/>
    <property type="match status" value="1"/>
</dbReference>
<keyword evidence="8" id="KW-1185">Reference proteome</keyword>
<dbReference type="EMBL" id="FNKK01000002">
    <property type="protein sequence ID" value="SDQ39233.1"/>
    <property type="molecule type" value="Genomic_DNA"/>
</dbReference>
<keyword evidence="2 5" id="KW-0812">Transmembrane</keyword>
<feature type="transmembrane region" description="Helical" evidence="5">
    <location>
        <begin position="327"/>
        <end position="349"/>
    </location>
</feature>
<dbReference type="Proteomes" id="UP000217103">
    <property type="component" value="Unassembled WGS sequence"/>
</dbReference>
<feature type="transmembrane region" description="Helical" evidence="5">
    <location>
        <begin position="204"/>
        <end position="222"/>
    </location>
</feature>
<dbReference type="GO" id="GO:0022857">
    <property type="term" value="F:transmembrane transporter activity"/>
    <property type="evidence" value="ECO:0007669"/>
    <property type="project" value="InterPro"/>
</dbReference>
<keyword evidence="3 5" id="KW-1133">Transmembrane helix</keyword>
<name>A0A1H1AHK6_9ACTN</name>
<dbReference type="Pfam" id="PF07690">
    <property type="entry name" value="MFS_1"/>
    <property type="match status" value="1"/>
</dbReference>
<keyword evidence="4 5" id="KW-0472">Membrane</keyword>
<feature type="transmembrane region" description="Helical" evidence="5">
    <location>
        <begin position="294"/>
        <end position="320"/>
    </location>
</feature>
<dbReference type="PANTHER" id="PTHR23514:SF13">
    <property type="entry name" value="INNER MEMBRANE PROTEIN YBJJ"/>
    <property type="match status" value="1"/>
</dbReference>
<evidence type="ECO:0000256" key="5">
    <source>
        <dbReference type="SAM" id="Phobius"/>
    </source>
</evidence>
<feature type="transmembrane region" description="Helical" evidence="5">
    <location>
        <begin position="12"/>
        <end position="32"/>
    </location>
</feature>
<feature type="transmembrane region" description="Helical" evidence="5">
    <location>
        <begin position="234"/>
        <end position="254"/>
    </location>
</feature>
<dbReference type="RefSeq" id="WP_093257424.1">
    <property type="nucleotide sequence ID" value="NZ_FNKK01000002.1"/>
</dbReference>
<evidence type="ECO:0000256" key="4">
    <source>
        <dbReference type="ARBA" id="ARBA00023136"/>
    </source>
</evidence>
<dbReference type="InterPro" id="IPR051788">
    <property type="entry name" value="MFS_Transporter"/>
</dbReference>
<evidence type="ECO:0000259" key="6">
    <source>
        <dbReference type="PROSITE" id="PS50850"/>
    </source>
</evidence>
<dbReference type="CDD" id="cd17393">
    <property type="entry name" value="MFS_MosC_like"/>
    <property type="match status" value="1"/>
</dbReference>
<feature type="transmembrane region" description="Helical" evidence="5">
    <location>
        <begin position="97"/>
        <end position="116"/>
    </location>
</feature>
<feature type="domain" description="Major facilitator superfamily (MFS) profile" evidence="6">
    <location>
        <begin position="8"/>
        <end position="381"/>
    </location>
</feature>
<reference evidence="7 8" key="1">
    <citation type="submission" date="2016-10" db="EMBL/GenBank/DDBJ databases">
        <authorList>
            <person name="de Groot N.N."/>
        </authorList>
    </citation>
    <scope>NUCLEOTIDE SEQUENCE [LARGE SCALE GENOMIC DNA]</scope>
    <source>
        <strain evidence="7 8">DSM 43794</strain>
    </source>
</reference>
<evidence type="ECO:0000256" key="1">
    <source>
        <dbReference type="ARBA" id="ARBA00004651"/>
    </source>
</evidence>
<feature type="transmembrane region" description="Helical" evidence="5">
    <location>
        <begin position="164"/>
        <end position="183"/>
    </location>
</feature>
<dbReference type="PROSITE" id="PS50850">
    <property type="entry name" value="MFS"/>
    <property type="match status" value="1"/>
</dbReference>
<evidence type="ECO:0000256" key="3">
    <source>
        <dbReference type="ARBA" id="ARBA00022989"/>
    </source>
</evidence>
<organism evidence="7 8">
    <name type="scientific">Thermostaphylospora chromogena</name>
    <dbReference type="NCBI Taxonomy" id="35622"/>
    <lineage>
        <taxon>Bacteria</taxon>
        <taxon>Bacillati</taxon>
        <taxon>Actinomycetota</taxon>
        <taxon>Actinomycetes</taxon>
        <taxon>Streptosporangiales</taxon>
        <taxon>Thermomonosporaceae</taxon>
        <taxon>Thermostaphylospora</taxon>
    </lineage>
</organism>
<feature type="transmembrane region" description="Helical" evidence="5">
    <location>
        <begin position="266"/>
        <end position="288"/>
    </location>
</feature>
<dbReference type="OrthoDB" id="151222at2"/>